<dbReference type="EMBL" id="JAVIDL010000003">
    <property type="protein sequence ID" value="MDQ8934548.1"/>
    <property type="molecule type" value="Genomic_DNA"/>
</dbReference>
<dbReference type="InterPro" id="IPR029058">
    <property type="entry name" value="AB_hydrolase_fold"/>
</dbReference>
<comment type="caution">
    <text evidence="2">The sequence shown here is derived from an EMBL/GenBank/DDBJ whole genome shotgun (WGS) entry which is preliminary data.</text>
</comment>
<sequence length="267" mass="30131">MKQLTHQILRKPFFGRFEVPWSWPQAISKQGWESVSIPVTAQYNLAGYWKAAENAKATVVLAHPMGKSAKAFWLRYGHADLLLENGYNVLIYDANGFGESQGFSFAYPNDVYAAGIFAQQKTPNLNIGLLGASFGAAWGLCSLAQEHHPYKMAVLEGVFPTLPEFWKHYPFAHAVLQASNIVVPKFNRELNPLRKSAQIQHAPPILLMYSESDIYTPPKFGHRLKAALEPHTSVQLQTVTQAEHTHIFRDQPEQYQSYVLPFLAQHL</sequence>
<dbReference type="Gene3D" id="3.40.50.1820">
    <property type="entry name" value="alpha/beta hydrolase"/>
    <property type="match status" value="1"/>
</dbReference>
<dbReference type="Proteomes" id="UP001243844">
    <property type="component" value="Unassembled WGS sequence"/>
</dbReference>
<organism evidence="2 3">
    <name type="scientific">Acinetobacter rudis</name>
    <dbReference type="NCBI Taxonomy" id="632955"/>
    <lineage>
        <taxon>Bacteria</taxon>
        <taxon>Pseudomonadati</taxon>
        <taxon>Pseudomonadota</taxon>
        <taxon>Gammaproteobacteria</taxon>
        <taxon>Moraxellales</taxon>
        <taxon>Moraxellaceae</taxon>
        <taxon>Acinetobacter</taxon>
    </lineage>
</organism>
<evidence type="ECO:0000313" key="3">
    <source>
        <dbReference type="Proteomes" id="UP001243844"/>
    </source>
</evidence>
<dbReference type="SUPFAM" id="SSF53474">
    <property type="entry name" value="alpha/beta-Hydrolases"/>
    <property type="match status" value="1"/>
</dbReference>
<protein>
    <submittedName>
        <fullName evidence="2">Alpha/beta hydrolase</fullName>
    </submittedName>
</protein>
<dbReference type="AlphaFoldDB" id="A0AAW8J5Z5"/>
<evidence type="ECO:0000259" key="1">
    <source>
        <dbReference type="Pfam" id="PF12146"/>
    </source>
</evidence>
<accession>A0AAW8J5Z5</accession>
<feature type="domain" description="Serine aminopeptidase S33" evidence="1">
    <location>
        <begin position="54"/>
        <end position="186"/>
    </location>
</feature>
<gene>
    <name evidence="2" type="ORF">RFH47_02160</name>
</gene>
<dbReference type="RefSeq" id="WP_308973796.1">
    <property type="nucleotide sequence ID" value="NZ_JAVIDL010000003.1"/>
</dbReference>
<reference evidence="2" key="1">
    <citation type="submission" date="2023-08" db="EMBL/GenBank/DDBJ databases">
        <title>Emergence of clinically-relevant ST2 carbapenem-resistant Acinetobacter baumannii strains in hospital sewages in Zhejiang, East of China.</title>
        <authorList>
            <person name="Kaichao C."/>
            <person name="Zhang R."/>
        </authorList>
    </citation>
    <scope>NUCLEOTIDE SEQUENCE</scope>
    <source>
        <strain evidence="2">M-RB-37</strain>
    </source>
</reference>
<keyword evidence="2" id="KW-0378">Hydrolase</keyword>
<evidence type="ECO:0000313" key="2">
    <source>
        <dbReference type="EMBL" id="MDQ8934548.1"/>
    </source>
</evidence>
<name>A0AAW8J5Z5_9GAMM</name>
<dbReference type="InterPro" id="IPR022742">
    <property type="entry name" value="Hydrolase_4"/>
</dbReference>
<dbReference type="GO" id="GO:0016787">
    <property type="term" value="F:hydrolase activity"/>
    <property type="evidence" value="ECO:0007669"/>
    <property type="project" value="UniProtKB-KW"/>
</dbReference>
<proteinExistence type="predicted"/>
<dbReference type="Pfam" id="PF12146">
    <property type="entry name" value="Hydrolase_4"/>
    <property type="match status" value="1"/>
</dbReference>